<evidence type="ECO:0000256" key="3">
    <source>
        <dbReference type="ARBA" id="ARBA00012054"/>
    </source>
</evidence>
<dbReference type="GO" id="GO:0005737">
    <property type="term" value="C:cytoplasm"/>
    <property type="evidence" value="ECO:0007669"/>
    <property type="project" value="TreeGrafter"/>
</dbReference>
<keyword evidence="4" id="KW-0808">Transferase</keyword>
<evidence type="ECO:0000256" key="1">
    <source>
        <dbReference type="ARBA" id="ARBA00004875"/>
    </source>
</evidence>
<dbReference type="KEGG" id="cmo:103504679"/>
<dbReference type="GO" id="GO:0005975">
    <property type="term" value="P:carbohydrate metabolic process"/>
    <property type="evidence" value="ECO:0007669"/>
    <property type="project" value="InterPro"/>
</dbReference>
<dbReference type="RefSeq" id="XP_008467298.2">
    <property type="nucleotide sequence ID" value="XM_008469076.3"/>
</dbReference>
<keyword evidence="10" id="KW-0732">Signal</keyword>
<dbReference type="PANTHER" id="PTHR43442:SF3">
    <property type="entry name" value="GLUCONOKINASE-RELATED"/>
    <property type="match status" value="1"/>
</dbReference>
<evidence type="ECO:0000313" key="11">
    <source>
        <dbReference type="Proteomes" id="UP001652600"/>
    </source>
</evidence>
<dbReference type="eggNOG" id="KOG3354">
    <property type="taxonomic scope" value="Eukaryota"/>
</dbReference>
<accession>A0A1S3CT78</accession>
<comment type="pathway">
    <text evidence="1">Carbohydrate acid metabolism; D-gluconate degradation.</text>
</comment>
<keyword evidence="11" id="KW-1185">Reference proteome</keyword>
<dbReference type="Gene3D" id="3.40.50.300">
    <property type="entry name" value="P-loop containing nucleotide triphosphate hydrolases"/>
    <property type="match status" value="1"/>
</dbReference>
<dbReference type="GO" id="GO:0046316">
    <property type="term" value="F:gluconokinase activity"/>
    <property type="evidence" value="ECO:0007669"/>
    <property type="project" value="UniProtKB-EC"/>
</dbReference>
<dbReference type="Proteomes" id="UP001652600">
    <property type="component" value="Chromosome 9"/>
</dbReference>
<comment type="similarity">
    <text evidence="2">Belongs to the gluconokinase GntK/GntV family.</text>
</comment>
<comment type="catalytic activity">
    <reaction evidence="9">
        <text>D-gluconate + ATP = 6-phospho-D-gluconate + ADP + H(+)</text>
        <dbReference type="Rhea" id="RHEA:19433"/>
        <dbReference type="ChEBI" id="CHEBI:15378"/>
        <dbReference type="ChEBI" id="CHEBI:18391"/>
        <dbReference type="ChEBI" id="CHEBI:30616"/>
        <dbReference type="ChEBI" id="CHEBI:58759"/>
        <dbReference type="ChEBI" id="CHEBI:456216"/>
        <dbReference type="EC" id="2.7.1.12"/>
    </reaction>
</comment>
<evidence type="ECO:0000256" key="4">
    <source>
        <dbReference type="ARBA" id="ARBA00022679"/>
    </source>
</evidence>
<keyword evidence="7" id="KW-0067">ATP-binding</keyword>
<evidence type="ECO:0000256" key="2">
    <source>
        <dbReference type="ARBA" id="ARBA00008420"/>
    </source>
</evidence>
<evidence type="ECO:0000313" key="12">
    <source>
        <dbReference type="RefSeq" id="XP_008467298.2"/>
    </source>
</evidence>
<sequence length="91" mass="9981">MNSNAMVIVLMGVCGSAKSCACVCVESRTIDEMLGKALDFTFLDADYFHPVSNKGTKTNILPISKGIPLWDKDPMPWLGKIRDTLRESIAC</sequence>
<proteinExistence type="inferred from homology"/>
<name>A0A1S3CT78_CUCME</name>
<dbReference type="InterPro" id="IPR027417">
    <property type="entry name" value="P-loop_NTPase"/>
</dbReference>
<dbReference type="AlphaFoldDB" id="A0A1S3CT78"/>
<keyword evidence="6" id="KW-0418">Kinase</keyword>
<evidence type="ECO:0000256" key="8">
    <source>
        <dbReference type="ARBA" id="ARBA00029835"/>
    </source>
</evidence>
<reference evidence="12" key="1">
    <citation type="submission" date="2025-08" db="UniProtKB">
        <authorList>
            <consortium name="RefSeq"/>
        </authorList>
    </citation>
    <scope>IDENTIFICATION</scope>
    <source>
        <tissue evidence="12">Stem</tissue>
    </source>
</reference>
<dbReference type="UniPathway" id="UPA00792"/>
<gene>
    <name evidence="12" type="primary">LOC103504679</name>
</gene>
<dbReference type="PANTHER" id="PTHR43442">
    <property type="entry name" value="GLUCONOKINASE-RELATED"/>
    <property type="match status" value="1"/>
</dbReference>
<organism evidence="11 12">
    <name type="scientific">Cucumis melo</name>
    <name type="common">Muskmelon</name>
    <dbReference type="NCBI Taxonomy" id="3656"/>
    <lineage>
        <taxon>Eukaryota</taxon>
        <taxon>Viridiplantae</taxon>
        <taxon>Streptophyta</taxon>
        <taxon>Embryophyta</taxon>
        <taxon>Tracheophyta</taxon>
        <taxon>Spermatophyta</taxon>
        <taxon>Magnoliopsida</taxon>
        <taxon>eudicotyledons</taxon>
        <taxon>Gunneridae</taxon>
        <taxon>Pentapetalae</taxon>
        <taxon>rosids</taxon>
        <taxon>fabids</taxon>
        <taxon>Cucurbitales</taxon>
        <taxon>Cucurbitaceae</taxon>
        <taxon>Benincaseae</taxon>
        <taxon>Cucumis</taxon>
    </lineage>
</organism>
<evidence type="ECO:0000256" key="9">
    <source>
        <dbReference type="ARBA" id="ARBA00048090"/>
    </source>
</evidence>
<evidence type="ECO:0000256" key="6">
    <source>
        <dbReference type="ARBA" id="ARBA00022777"/>
    </source>
</evidence>
<evidence type="ECO:0000256" key="7">
    <source>
        <dbReference type="ARBA" id="ARBA00022840"/>
    </source>
</evidence>
<protein>
    <recommendedName>
        <fullName evidence="3">gluconokinase</fullName>
        <ecNumber evidence="3">2.7.1.12</ecNumber>
    </recommendedName>
    <alternativeName>
        <fullName evidence="8">Gluconate kinase</fullName>
    </alternativeName>
</protein>
<evidence type="ECO:0000256" key="5">
    <source>
        <dbReference type="ARBA" id="ARBA00022741"/>
    </source>
</evidence>
<feature type="signal peptide" evidence="10">
    <location>
        <begin position="1"/>
        <end position="21"/>
    </location>
</feature>
<evidence type="ECO:0000256" key="10">
    <source>
        <dbReference type="SAM" id="SignalP"/>
    </source>
</evidence>
<dbReference type="GeneID" id="103504679"/>
<feature type="chain" id="PRO_5010380234" description="gluconokinase" evidence="10">
    <location>
        <begin position="22"/>
        <end position="91"/>
    </location>
</feature>
<dbReference type="GO" id="GO:0005524">
    <property type="term" value="F:ATP binding"/>
    <property type="evidence" value="ECO:0007669"/>
    <property type="project" value="UniProtKB-KW"/>
</dbReference>
<keyword evidence="5" id="KW-0547">Nucleotide-binding</keyword>
<dbReference type="InterPro" id="IPR006001">
    <property type="entry name" value="Therm_gnt_kin"/>
</dbReference>
<dbReference type="EC" id="2.7.1.12" evidence="3"/>